<sequence>MNLYFILEGDATETLIYPKWISYILPNYSQIDFENQANKNNFYIFSGGGIPSIYNHTVNAIKNINDNPKFDRLIVCLDGEEIGIEARINEIKDYIKKSKVILNPKCKIDFVIQNVCIETWFLGNRKIVKKNPEGKLLKEFKKFHDVSINDPEDLNLYEGYRNKAHFHYSYFREILKEHNLVYKKSQPKVVLEKTYFDELENRINETNHLQTLKTLITLLNEIKSKE</sequence>
<dbReference type="Proteomes" id="UP000605990">
    <property type="component" value="Unassembled WGS sequence"/>
</dbReference>
<organism evidence="1 2">
    <name type="scientific">Flavobacterium bernardetii</name>
    <dbReference type="NCBI Taxonomy" id="2813823"/>
    <lineage>
        <taxon>Bacteria</taxon>
        <taxon>Pseudomonadati</taxon>
        <taxon>Bacteroidota</taxon>
        <taxon>Flavobacteriia</taxon>
        <taxon>Flavobacteriales</taxon>
        <taxon>Flavobacteriaceae</taxon>
        <taxon>Flavobacterium</taxon>
    </lineage>
</organism>
<gene>
    <name evidence="1" type="ORF">H8R27_15125</name>
</gene>
<evidence type="ECO:0000313" key="2">
    <source>
        <dbReference type="Proteomes" id="UP000605990"/>
    </source>
</evidence>
<proteinExistence type="predicted"/>
<dbReference type="EMBL" id="JACRUN010000014">
    <property type="protein sequence ID" value="MBC5836221.1"/>
    <property type="molecule type" value="Genomic_DNA"/>
</dbReference>
<protein>
    <recommendedName>
        <fullName evidence="3">DUF4276 family protein</fullName>
    </recommendedName>
</protein>
<evidence type="ECO:0008006" key="3">
    <source>
        <dbReference type="Google" id="ProtNLM"/>
    </source>
</evidence>
<accession>A0ABR7J2N8</accession>
<dbReference type="RefSeq" id="WP_166131703.1">
    <property type="nucleotide sequence ID" value="NZ_JAANOQ010000014.1"/>
</dbReference>
<evidence type="ECO:0000313" key="1">
    <source>
        <dbReference type="EMBL" id="MBC5836221.1"/>
    </source>
</evidence>
<reference evidence="1 2" key="1">
    <citation type="submission" date="2020-08" db="EMBL/GenBank/DDBJ databases">
        <title>Description of novel Flavobacterium F-408 isolate.</title>
        <authorList>
            <person name="Saticioglu I.B."/>
            <person name="Duman M."/>
            <person name="Altun S."/>
        </authorList>
    </citation>
    <scope>NUCLEOTIDE SEQUENCE [LARGE SCALE GENOMIC DNA]</scope>
    <source>
        <strain evidence="1 2">F-408</strain>
    </source>
</reference>
<keyword evidence="2" id="KW-1185">Reference proteome</keyword>
<name>A0ABR7J2N8_9FLAO</name>
<comment type="caution">
    <text evidence="1">The sequence shown here is derived from an EMBL/GenBank/DDBJ whole genome shotgun (WGS) entry which is preliminary data.</text>
</comment>